<reference evidence="7 8" key="1">
    <citation type="journal article" date="2012" name="J. Bacteriol.">
        <title>Draft Genome Sequences for Two Metal-Reducing Pelosinus fermentans Strains Isolated from a Cr(VI)-Contaminated Site and for Type Strain R7.</title>
        <authorList>
            <person name="Brown S.D."/>
            <person name="Podar M."/>
            <person name="Klingeman D.M."/>
            <person name="Johnson C.M."/>
            <person name="Yang Z.K."/>
            <person name="Utturkar S.M."/>
            <person name="Land M.L."/>
            <person name="Mosher J.J."/>
            <person name="Hurt R.A.Jr."/>
            <person name="Phelps T.J."/>
            <person name="Palumbo A.V."/>
            <person name="Arkin A.P."/>
            <person name="Hazen T.C."/>
            <person name="Elias D.A."/>
        </authorList>
    </citation>
    <scope>NUCLEOTIDE SEQUENCE [LARGE SCALE GENOMIC DNA]</scope>
    <source>
        <strain evidence="7 8">B4</strain>
    </source>
</reference>
<evidence type="ECO:0000256" key="4">
    <source>
        <dbReference type="PROSITE-ProRule" id="PRU00433"/>
    </source>
</evidence>
<name>I8RGU2_9FIRM</name>
<keyword evidence="1 4" id="KW-0349">Heme</keyword>
<dbReference type="AlphaFoldDB" id="I8RGU2"/>
<evidence type="ECO:0000259" key="6">
    <source>
        <dbReference type="PROSITE" id="PS51007"/>
    </source>
</evidence>
<dbReference type="PATRIC" id="fig|1149862.3.peg.1816"/>
<dbReference type="GO" id="GO:0020037">
    <property type="term" value="F:heme binding"/>
    <property type="evidence" value="ECO:0007669"/>
    <property type="project" value="InterPro"/>
</dbReference>
<dbReference type="PROSITE" id="PS51007">
    <property type="entry name" value="CYTC"/>
    <property type="match status" value="1"/>
</dbReference>
<proteinExistence type="predicted"/>
<dbReference type="GO" id="GO:0009055">
    <property type="term" value="F:electron transfer activity"/>
    <property type="evidence" value="ECO:0007669"/>
    <property type="project" value="InterPro"/>
</dbReference>
<sequence length="139" mass="15761" precursor="true">MQLPLKIFLATVVLSLALFFFVIYDSMAGNNLQNVPSEAVKGKMVFQKRACIECHTVFGNGGYYGGDLTKAYEKFGSNGLREYLTQPPLLSGAKKKRHIYLSNEEAEEITAYFRFLQSIPNMDWPPRPVYDKKEEPGVK</sequence>
<organism evidence="7 8">
    <name type="scientific">Pelosinus fermentans B4</name>
    <dbReference type="NCBI Taxonomy" id="1149862"/>
    <lineage>
        <taxon>Bacteria</taxon>
        <taxon>Bacillati</taxon>
        <taxon>Bacillota</taxon>
        <taxon>Negativicutes</taxon>
        <taxon>Selenomonadales</taxon>
        <taxon>Sporomusaceae</taxon>
        <taxon>Pelosinus</taxon>
    </lineage>
</organism>
<feature type="domain" description="Cytochrome c" evidence="6">
    <location>
        <begin position="37"/>
        <end position="117"/>
    </location>
</feature>
<keyword evidence="5" id="KW-0812">Transmembrane</keyword>
<evidence type="ECO:0000256" key="2">
    <source>
        <dbReference type="ARBA" id="ARBA00022723"/>
    </source>
</evidence>
<dbReference type="InterPro" id="IPR009056">
    <property type="entry name" value="Cyt_c-like_dom"/>
</dbReference>
<gene>
    <name evidence="7" type="ORF">FB4_0393</name>
</gene>
<evidence type="ECO:0000313" key="7">
    <source>
        <dbReference type="EMBL" id="EIW18868.1"/>
    </source>
</evidence>
<dbReference type="GO" id="GO:0046872">
    <property type="term" value="F:metal ion binding"/>
    <property type="evidence" value="ECO:0007669"/>
    <property type="project" value="UniProtKB-KW"/>
</dbReference>
<evidence type="ECO:0000256" key="5">
    <source>
        <dbReference type="SAM" id="Phobius"/>
    </source>
</evidence>
<keyword evidence="2 4" id="KW-0479">Metal-binding</keyword>
<keyword evidence="8" id="KW-1185">Reference proteome</keyword>
<comment type="caution">
    <text evidence="7">The sequence shown here is derived from an EMBL/GenBank/DDBJ whole genome shotgun (WGS) entry which is preliminary data.</text>
</comment>
<evidence type="ECO:0000256" key="3">
    <source>
        <dbReference type="ARBA" id="ARBA00023004"/>
    </source>
</evidence>
<dbReference type="OrthoDB" id="9809720at2"/>
<keyword evidence="5" id="KW-0472">Membrane</keyword>
<evidence type="ECO:0000313" key="8">
    <source>
        <dbReference type="Proteomes" id="UP000004324"/>
    </source>
</evidence>
<dbReference type="SUPFAM" id="SSF46626">
    <property type="entry name" value="Cytochrome c"/>
    <property type="match status" value="1"/>
</dbReference>
<dbReference type="Proteomes" id="UP000004324">
    <property type="component" value="Unassembled WGS sequence"/>
</dbReference>
<accession>I8RGU2</accession>
<protein>
    <submittedName>
        <fullName evidence="7">Cytochrome c class I</fullName>
    </submittedName>
</protein>
<dbReference type="EMBL" id="AKVJ01000022">
    <property type="protein sequence ID" value="EIW18868.1"/>
    <property type="molecule type" value="Genomic_DNA"/>
</dbReference>
<keyword evidence="5" id="KW-1133">Transmembrane helix</keyword>
<evidence type="ECO:0000256" key="1">
    <source>
        <dbReference type="ARBA" id="ARBA00022617"/>
    </source>
</evidence>
<dbReference type="InterPro" id="IPR036909">
    <property type="entry name" value="Cyt_c-like_dom_sf"/>
</dbReference>
<keyword evidence="3 4" id="KW-0408">Iron</keyword>
<dbReference type="Gene3D" id="1.10.760.10">
    <property type="entry name" value="Cytochrome c-like domain"/>
    <property type="match status" value="1"/>
</dbReference>
<feature type="transmembrane region" description="Helical" evidence="5">
    <location>
        <begin position="7"/>
        <end position="24"/>
    </location>
</feature>
<dbReference type="Pfam" id="PF00034">
    <property type="entry name" value="Cytochrom_C"/>
    <property type="match status" value="1"/>
</dbReference>
<dbReference type="RefSeq" id="WP_007933283.1">
    <property type="nucleotide sequence ID" value="NZ_AKVJ01000022.1"/>
</dbReference>